<dbReference type="CDD" id="cd06261">
    <property type="entry name" value="TM_PBP2"/>
    <property type="match status" value="1"/>
</dbReference>
<feature type="transmembrane region" description="Helical" evidence="8">
    <location>
        <begin position="107"/>
        <end position="131"/>
    </location>
</feature>
<reference evidence="10 11" key="1">
    <citation type="submission" date="2020-05" db="EMBL/GenBank/DDBJ databases">
        <title>Azospirillum oleiclasticum sp. nov, a nitrogen-fixing and heavy crude oil-emulsifying bacterium isolated from the crude oil of Yumen Oilfield.</title>
        <authorList>
            <person name="Wu D."/>
            <person name="Cai M."/>
            <person name="Zhang X."/>
        </authorList>
    </citation>
    <scope>NUCLEOTIDE SEQUENCE [LARGE SCALE GENOMIC DNA]</scope>
    <source>
        <strain evidence="10 11">ROY-1-1-2</strain>
    </source>
</reference>
<evidence type="ECO:0000256" key="7">
    <source>
        <dbReference type="ARBA" id="ARBA00023136"/>
    </source>
</evidence>
<dbReference type="Pfam" id="PF00528">
    <property type="entry name" value="BPD_transp_1"/>
    <property type="match status" value="1"/>
</dbReference>
<evidence type="ECO:0000256" key="1">
    <source>
        <dbReference type="ARBA" id="ARBA00004429"/>
    </source>
</evidence>
<keyword evidence="4" id="KW-0997">Cell inner membrane</keyword>
<comment type="similarity">
    <text evidence="8">Belongs to the binding-protein-dependent transport system permease family.</text>
</comment>
<keyword evidence="5 8" id="KW-0812">Transmembrane</keyword>
<evidence type="ECO:0000256" key="4">
    <source>
        <dbReference type="ARBA" id="ARBA00022519"/>
    </source>
</evidence>
<evidence type="ECO:0000259" key="9">
    <source>
        <dbReference type="PROSITE" id="PS50928"/>
    </source>
</evidence>
<sequence>MSNHAPRTTGQRFAWGATVVVSALVFAFLVAPILAIVPLSFSSGSFLTYPLPGFSLRWYQDFLQSDRWMLSVKNSFIIGIASTLLAMLLGTLAALGLSTWKSRWKAVVLAVVLSPMVVPVVITGVGLYFFFAPLGLTGNYWGLILAHTALATPFVVVTVSATLQGFDMNLVRAAASLGASPVVAFRRVTLPLILPGMASGGLFAFATSFDEVVTVLFLAGPEQRTLPREMFAGIRENISPTITAVAVILTALSIILLVVMEALRRRTERLRGNAP</sequence>
<dbReference type="PANTHER" id="PTHR43357:SF4">
    <property type="entry name" value="INNER MEMBRANE ABC TRANSPORTER PERMEASE PROTEIN YDCV"/>
    <property type="match status" value="1"/>
</dbReference>
<dbReference type="RefSeq" id="WP_180285699.1">
    <property type="nucleotide sequence ID" value="NZ_JABFDB010000032.1"/>
</dbReference>
<comment type="subcellular location">
    <subcellularLocation>
        <location evidence="1">Cell inner membrane</location>
        <topology evidence="1">Multi-pass membrane protein</topology>
    </subcellularLocation>
    <subcellularLocation>
        <location evidence="8">Cell membrane</location>
        <topology evidence="8">Multi-pass membrane protein</topology>
    </subcellularLocation>
</comment>
<protein>
    <submittedName>
        <fullName evidence="10">ABC transporter permease</fullName>
    </submittedName>
</protein>
<evidence type="ECO:0000313" key="10">
    <source>
        <dbReference type="EMBL" id="NYZ23929.1"/>
    </source>
</evidence>
<dbReference type="EMBL" id="JABFDB010000032">
    <property type="protein sequence ID" value="NYZ23929.1"/>
    <property type="molecule type" value="Genomic_DNA"/>
</dbReference>
<evidence type="ECO:0000256" key="5">
    <source>
        <dbReference type="ARBA" id="ARBA00022692"/>
    </source>
</evidence>
<dbReference type="InterPro" id="IPR035906">
    <property type="entry name" value="MetI-like_sf"/>
</dbReference>
<dbReference type="PANTHER" id="PTHR43357">
    <property type="entry name" value="INNER MEMBRANE ABC TRANSPORTER PERMEASE PROTEIN YDCV"/>
    <property type="match status" value="1"/>
</dbReference>
<evidence type="ECO:0000256" key="6">
    <source>
        <dbReference type="ARBA" id="ARBA00022989"/>
    </source>
</evidence>
<dbReference type="SUPFAM" id="SSF161098">
    <property type="entry name" value="MetI-like"/>
    <property type="match status" value="1"/>
</dbReference>
<dbReference type="PROSITE" id="PS50928">
    <property type="entry name" value="ABC_TM1"/>
    <property type="match status" value="1"/>
</dbReference>
<evidence type="ECO:0000313" key="11">
    <source>
        <dbReference type="Proteomes" id="UP000584642"/>
    </source>
</evidence>
<comment type="caution">
    <text evidence="10">The sequence shown here is derived from an EMBL/GenBank/DDBJ whole genome shotgun (WGS) entry which is preliminary data.</text>
</comment>
<gene>
    <name evidence="10" type="ORF">HND93_29860</name>
</gene>
<keyword evidence="2 8" id="KW-0813">Transport</keyword>
<proteinExistence type="inferred from homology"/>
<accession>A0ABX2TLG6</accession>
<feature type="transmembrane region" description="Helical" evidence="8">
    <location>
        <begin position="12"/>
        <end position="41"/>
    </location>
</feature>
<evidence type="ECO:0000256" key="3">
    <source>
        <dbReference type="ARBA" id="ARBA00022475"/>
    </source>
</evidence>
<feature type="transmembrane region" description="Helical" evidence="8">
    <location>
        <begin position="76"/>
        <end position="95"/>
    </location>
</feature>
<feature type="domain" description="ABC transmembrane type-1" evidence="9">
    <location>
        <begin position="72"/>
        <end position="260"/>
    </location>
</feature>
<dbReference type="InterPro" id="IPR000515">
    <property type="entry name" value="MetI-like"/>
</dbReference>
<evidence type="ECO:0000256" key="2">
    <source>
        <dbReference type="ARBA" id="ARBA00022448"/>
    </source>
</evidence>
<evidence type="ECO:0000256" key="8">
    <source>
        <dbReference type="RuleBase" id="RU363032"/>
    </source>
</evidence>
<dbReference type="Gene3D" id="1.10.3720.10">
    <property type="entry name" value="MetI-like"/>
    <property type="match status" value="1"/>
</dbReference>
<keyword evidence="11" id="KW-1185">Reference proteome</keyword>
<name>A0ABX2TLG6_9PROT</name>
<keyword evidence="7 8" id="KW-0472">Membrane</keyword>
<feature type="transmembrane region" description="Helical" evidence="8">
    <location>
        <begin position="143"/>
        <end position="163"/>
    </location>
</feature>
<keyword evidence="3" id="KW-1003">Cell membrane</keyword>
<keyword evidence="6 8" id="KW-1133">Transmembrane helix</keyword>
<feature type="transmembrane region" description="Helical" evidence="8">
    <location>
        <begin position="238"/>
        <end position="259"/>
    </location>
</feature>
<dbReference type="Proteomes" id="UP000584642">
    <property type="component" value="Unassembled WGS sequence"/>
</dbReference>
<organism evidence="10 11">
    <name type="scientific">Azospirillum oleiclasticum</name>
    <dbReference type="NCBI Taxonomy" id="2735135"/>
    <lineage>
        <taxon>Bacteria</taxon>
        <taxon>Pseudomonadati</taxon>
        <taxon>Pseudomonadota</taxon>
        <taxon>Alphaproteobacteria</taxon>
        <taxon>Rhodospirillales</taxon>
        <taxon>Azospirillaceae</taxon>
        <taxon>Azospirillum</taxon>
    </lineage>
</organism>
<feature type="transmembrane region" description="Helical" evidence="8">
    <location>
        <begin position="192"/>
        <end position="218"/>
    </location>
</feature>